<comment type="function">
    <text evidence="9">Phosphorylase is an important allosteric enzyme in carbohydrate metabolism. Enzymes from different sources differ in their regulatory mechanisms and in their natural substrates. However, all known phosphorylases share catalytic and structural properties.</text>
</comment>
<dbReference type="Pfam" id="PF00343">
    <property type="entry name" value="Phosphorylase"/>
    <property type="match status" value="1"/>
</dbReference>
<dbReference type="InterPro" id="IPR035090">
    <property type="entry name" value="Pyridoxal_P_attach_site"/>
</dbReference>
<dbReference type="PANTHER" id="PTHR11468:SF3">
    <property type="entry name" value="GLYCOGEN PHOSPHORYLASE, LIVER FORM"/>
    <property type="match status" value="1"/>
</dbReference>
<comment type="similarity">
    <text evidence="3 11">Belongs to the glycogen phosphorylase family.</text>
</comment>
<dbReference type="FunFam" id="3.40.50.2000:FF:000003">
    <property type="entry name" value="Alpha-1,4 glucan phosphorylase"/>
    <property type="match status" value="1"/>
</dbReference>
<dbReference type="EC" id="2.4.1.1" evidence="11"/>
<feature type="modified residue" description="N6-(pyridoxal phosphate)lysine" evidence="10">
    <location>
        <position position="663"/>
    </location>
</feature>
<name>A0A9D1SA88_9PROT</name>
<keyword evidence="5 11" id="KW-0328">Glycosyltransferase</keyword>
<evidence type="ECO:0000256" key="5">
    <source>
        <dbReference type="ARBA" id="ARBA00022676"/>
    </source>
</evidence>
<dbReference type="GO" id="GO:0005980">
    <property type="term" value="P:glycogen catabolic process"/>
    <property type="evidence" value="ECO:0007669"/>
    <property type="project" value="TreeGrafter"/>
</dbReference>
<dbReference type="Proteomes" id="UP000824107">
    <property type="component" value="Unassembled WGS sequence"/>
</dbReference>
<keyword evidence="8 11" id="KW-0119">Carbohydrate metabolism</keyword>
<keyword evidence="6 11" id="KW-0808">Transferase</keyword>
<comment type="caution">
    <text evidence="12">The sequence shown here is derived from an EMBL/GenBank/DDBJ whole genome shotgun (WGS) entry which is preliminary data.</text>
</comment>
<evidence type="ECO:0000256" key="1">
    <source>
        <dbReference type="ARBA" id="ARBA00001275"/>
    </source>
</evidence>
<evidence type="ECO:0000256" key="11">
    <source>
        <dbReference type="RuleBase" id="RU000587"/>
    </source>
</evidence>
<dbReference type="InterPro" id="IPR011833">
    <property type="entry name" value="Glycg_phsphrylas"/>
</dbReference>
<comment type="function">
    <text evidence="11">Allosteric enzyme that catalyzes the rate-limiting step in glycogen catabolism, the phosphorolytic cleavage of glycogen to produce glucose-1-phosphate, and plays a central role in maintaining cellular and organismal glucose homeostasis.</text>
</comment>
<accession>A0A9D1SA88</accession>
<evidence type="ECO:0000256" key="8">
    <source>
        <dbReference type="ARBA" id="ARBA00023277"/>
    </source>
</evidence>
<gene>
    <name evidence="12" type="ORF">IAD20_01235</name>
</gene>
<protein>
    <recommendedName>
        <fullName evidence="11">Alpha-1,4 glucan phosphorylase</fullName>
        <ecNumber evidence="11">2.4.1.1</ecNumber>
    </recommendedName>
</protein>
<dbReference type="NCBIfam" id="TIGR02093">
    <property type="entry name" value="P_ylase"/>
    <property type="match status" value="1"/>
</dbReference>
<dbReference type="PROSITE" id="PS00102">
    <property type="entry name" value="PHOSPHORYLASE"/>
    <property type="match status" value="1"/>
</dbReference>
<dbReference type="InterPro" id="IPR000811">
    <property type="entry name" value="Glyco_trans_35"/>
</dbReference>
<dbReference type="FunFam" id="3.40.50.2000:FF:000807">
    <property type="entry name" value="Alpha-glucan phosphorylase 2, cytosolic"/>
    <property type="match status" value="1"/>
</dbReference>
<evidence type="ECO:0000256" key="2">
    <source>
        <dbReference type="ARBA" id="ARBA00001933"/>
    </source>
</evidence>
<dbReference type="AlphaFoldDB" id="A0A9D1SA88"/>
<sequence>MNEIDKARLKLSIEHYIKYFIGKRTREINKDEALDAIALAVREFAMDKMYETIARYNKVNTKRVYYLSIEYLIGRSLENNLHNLGLFNILKNIKIDGFPEDISLEEIFDAEYDPALGNGGLGRLAACYLDSMASLGIPGFGYGINYQFGLFKQKFDNGYQVEQADTWQGEDSPWQFARLDRKVAIPMYGDVETFKNASGQESYIWMNTKTMYGVPFDFPIVGYDGKSVNYLRLFSAKTDDELDINIFNEGGYIEAVRDKIETETVSKVLYPSDAVESGKELRLKQQYFFVSCAIQDIIRRFMEKSNDFSEMPNQVCIQLNDTHPSLAIPEMMRLLMDVHGQDWDAAWDITTKIFAYTNHTLLPEALETWPSRILGKLLPRHLQIIYEINRRFINFAKSKFGDDAGKLSKVTIVSGDGDNQIIRMANLSIVGSFSVNGVAKLHSELLKKSLVPEFYELWPEKFTNVTNGITPRRWLLHANTALSDLISSKIGDDWITNLDLLEGIADFADDKNFIKKFNEVKQTNKVRLAQKIFETNGIIVDPNSMFIVHAKRIHEYKRQLMTILHVIGEYLAIIKDGVKPAAPRTYIFAGKAAPSYNFAKLIIKLINNVASVINADPRANSLLKVVFMPDYKVSLAEVLIPAANVSIQSSTAGFEASGTGNMKFALNGALTVGTYDGANIEIREAVGADNFYLFGLREEQIQEMRRTNSYNPRKYYEDSDYIKRILNAINSNMFCEKDYVLLFKVIYEELLNRDYYFILADLEAFTKAIHDAEKDYLDKDVWAKKAINNVARIGNFSSDRAVLEYADRIWHVKPV</sequence>
<proteinExistence type="inferred from homology"/>
<evidence type="ECO:0000313" key="13">
    <source>
        <dbReference type="Proteomes" id="UP000824107"/>
    </source>
</evidence>
<dbReference type="GO" id="GO:0008184">
    <property type="term" value="F:glycogen phosphorylase activity"/>
    <property type="evidence" value="ECO:0007669"/>
    <property type="project" value="InterPro"/>
</dbReference>
<evidence type="ECO:0000313" key="12">
    <source>
        <dbReference type="EMBL" id="HIU52686.1"/>
    </source>
</evidence>
<dbReference type="GO" id="GO:0030170">
    <property type="term" value="F:pyridoxal phosphate binding"/>
    <property type="evidence" value="ECO:0007669"/>
    <property type="project" value="InterPro"/>
</dbReference>
<evidence type="ECO:0000256" key="4">
    <source>
        <dbReference type="ARBA" id="ARBA00022533"/>
    </source>
</evidence>
<dbReference type="PANTHER" id="PTHR11468">
    <property type="entry name" value="GLYCOGEN PHOSPHORYLASE"/>
    <property type="match status" value="1"/>
</dbReference>
<reference evidence="12" key="2">
    <citation type="journal article" date="2021" name="PeerJ">
        <title>Extensive microbial diversity within the chicken gut microbiome revealed by metagenomics and culture.</title>
        <authorList>
            <person name="Gilroy R."/>
            <person name="Ravi A."/>
            <person name="Getino M."/>
            <person name="Pursley I."/>
            <person name="Horton D.L."/>
            <person name="Alikhan N.F."/>
            <person name="Baker D."/>
            <person name="Gharbi K."/>
            <person name="Hall N."/>
            <person name="Watson M."/>
            <person name="Adriaenssens E.M."/>
            <person name="Foster-Nyarko E."/>
            <person name="Jarju S."/>
            <person name="Secka A."/>
            <person name="Antonio M."/>
            <person name="Oren A."/>
            <person name="Chaudhuri R.R."/>
            <person name="La Ragione R."/>
            <person name="Hildebrand F."/>
            <person name="Pallen M.J."/>
        </authorList>
    </citation>
    <scope>NUCLEOTIDE SEQUENCE</scope>
    <source>
        <strain evidence="12">ChiW3-316</strain>
    </source>
</reference>
<dbReference type="CDD" id="cd04300">
    <property type="entry name" value="GT35_Glycogen_Phosphorylase"/>
    <property type="match status" value="1"/>
</dbReference>
<evidence type="ECO:0000256" key="10">
    <source>
        <dbReference type="PIRSR" id="PIRSR000460-1"/>
    </source>
</evidence>
<dbReference type="SUPFAM" id="SSF53756">
    <property type="entry name" value="UDP-Glycosyltransferase/glycogen phosphorylase"/>
    <property type="match status" value="1"/>
</dbReference>
<keyword evidence="7 10" id="KW-0663">Pyridoxal phosphate</keyword>
<evidence type="ECO:0000256" key="6">
    <source>
        <dbReference type="ARBA" id="ARBA00022679"/>
    </source>
</evidence>
<comment type="catalytic activity">
    <reaction evidence="1 11">
        <text>[(1-&gt;4)-alpha-D-glucosyl](n) + phosphate = [(1-&gt;4)-alpha-D-glucosyl](n-1) + alpha-D-glucose 1-phosphate</text>
        <dbReference type="Rhea" id="RHEA:41732"/>
        <dbReference type="Rhea" id="RHEA-COMP:9584"/>
        <dbReference type="Rhea" id="RHEA-COMP:9586"/>
        <dbReference type="ChEBI" id="CHEBI:15444"/>
        <dbReference type="ChEBI" id="CHEBI:43474"/>
        <dbReference type="ChEBI" id="CHEBI:58601"/>
        <dbReference type="EC" id="2.4.1.1"/>
    </reaction>
</comment>
<dbReference type="GO" id="GO:0005737">
    <property type="term" value="C:cytoplasm"/>
    <property type="evidence" value="ECO:0007669"/>
    <property type="project" value="TreeGrafter"/>
</dbReference>
<dbReference type="Gene3D" id="3.40.50.2000">
    <property type="entry name" value="Glycogen Phosphorylase B"/>
    <property type="match status" value="2"/>
</dbReference>
<dbReference type="PIRSF" id="PIRSF000460">
    <property type="entry name" value="Pprylas_GlgP"/>
    <property type="match status" value="1"/>
</dbReference>
<evidence type="ECO:0000256" key="7">
    <source>
        <dbReference type="ARBA" id="ARBA00022898"/>
    </source>
</evidence>
<evidence type="ECO:0000256" key="3">
    <source>
        <dbReference type="ARBA" id="ARBA00006047"/>
    </source>
</evidence>
<keyword evidence="4" id="KW-0021">Allosteric enzyme</keyword>
<evidence type="ECO:0000256" key="9">
    <source>
        <dbReference type="ARBA" id="ARBA00025174"/>
    </source>
</evidence>
<organism evidence="12 13">
    <name type="scientific">Candidatus Scatocola faecipullorum</name>
    <dbReference type="NCBI Taxonomy" id="2840917"/>
    <lineage>
        <taxon>Bacteria</taxon>
        <taxon>Pseudomonadati</taxon>
        <taxon>Pseudomonadota</taxon>
        <taxon>Alphaproteobacteria</taxon>
        <taxon>Rhodospirillales</taxon>
        <taxon>Rhodospirillaceae</taxon>
        <taxon>Rhodospirillaceae incertae sedis</taxon>
        <taxon>Candidatus Scatocola</taxon>
    </lineage>
</organism>
<dbReference type="EMBL" id="DVNC01000014">
    <property type="protein sequence ID" value="HIU52686.1"/>
    <property type="molecule type" value="Genomic_DNA"/>
</dbReference>
<reference evidence="12" key="1">
    <citation type="submission" date="2020-10" db="EMBL/GenBank/DDBJ databases">
        <authorList>
            <person name="Gilroy R."/>
        </authorList>
    </citation>
    <scope>NUCLEOTIDE SEQUENCE</scope>
    <source>
        <strain evidence="12">ChiW3-316</strain>
    </source>
</reference>
<comment type="cofactor">
    <cofactor evidence="2 11">
        <name>pyridoxal 5'-phosphate</name>
        <dbReference type="ChEBI" id="CHEBI:597326"/>
    </cofactor>
</comment>